<dbReference type="InterPro" id="IPR019265">
    <property type="entry name" value="RTRAF"/>
</dbReference>
<organism evidence="1 2">
    <name type="scientific">Dryococelus australis</name>
    <dbReference type="NCBI Taxonomy" id="614101"/>
    <lineage>
        <taxon>Eukaryota</taxon>
        <taxon>Metazoa</taxon>
        <taxon>Ecdysozoa</taxon>
        <taxon>Arthropoda</taxon>
        <taxon>Hexapoda</taxon>
        <taxon>Insecta</taxon>
        <taxon>Pterygota</taxon>
        <taxon>Neoptera</taxon>
        <taxon>Polyneoptera</taxon>
        <taxon>Phasmatodea</taxon>
        <taxon>Verophasmatodea</taxon>
        <taxon>Anareolatae</taxon>
        <taxon>Phasmatidae</taxon>
        <taxon>Eurycanthinae</taxon>
        <taxon>Dryococelus</taxon>
    </lineage>
</organism>
<dbReference type="EMBL" id="JARBHB010000006">
    <property type="protein sequence ID" value="KAJ8881666.1"/>
    <property type="molecule type" value="Genomic_DNA"/>
</dbReference>
<keyword evidence="2" id="KW-1185">Reference proteome</keyword>
<gene>
    <name evidence="1" type="ORF">PR048_018152</name>
</gene>
<comment type="caution">
    <text evidence="1">The sequence shown here is derived from an EMBL/GenBank/DDBJ whole genome shotgun (WGS) entry which is preliminary data.</text>
</comment>
<reference evidence="1 2" key="1">
    <citation type="submission" date="2023-02" db="EMBL/GenBank/DDBJ databases">
        <title>LHISI_Scaffold_Assembly.</title>
        <authorList>
            <person name="Stuart O.P."/>
            <person name="Cleave R."/>
            <person name="Magrath M.J.L."/>
            <person name="Mikheyev A.S."/>
        </authorList>
    </citation>
    <scope>NUCLEOTIDE SEQUENCE [LARGE SCALE GENOMIC DNA]</scope>
    <source>
        <strain evidence="1">Daus_M_001</strain>
        <tissue evidence="1">Leg muscle</tissue>
    </source>
</reference>
<sequence>MFVAIFPDDDQYRNLVIWLEDQKVRHYKIEDRQKLRDIKSSDWIKAYNTYLKDLACSVQTEKRAEQLQWLLSFAVRLEYADNGKYEDTYSKLNHSCAGTSCVSALILAAQQDVTACRCRSLHDYSGGRPLPVPLLQRKLFLTLSCVSVDKYKSQTSDKVTKSESQTPKVVSTNPLDNLDFESLDFKKGVNTLAQLLKVTPHPDHLITLRAVSKVVRRRLSAEALENPDSVIVKGKPFPFQEADLGFDMGDYVLNQASKILRLLYIHNLRDLQTHINECIVAVQSVTANPKTDTKLGKVGF</sequence>
<evidence type="ECO:0008006" key="3">
    <source>
        <dbReference type="Google" id="ProtNLM"/>
    </source>
</evidence>
<evidence type="ECO:0000313" key="1">
    <source>
        <dbReference type="EMBL" id="KAJ8881666.1"/>
    </source>
</evidence>
<dbReference type="PANTHER" id="PTHR15924">
    <property type="entry name" value="CLE"/>
    <property type="match status" value="1"/>
</dbReference>
<dbReference type="Proteomes" id="UP001159363">
    <property type="component" value="Chromosome 5"/>
</dbReference>
<proteinExistence type="predicted"/>
<evidence type="ECO:0000313" key="2">
    <source>
        <dbReference type="Proteomes" id="UP001159363"/>
    </source>
</evidence>
<protein>
    <recommendedName>
        <fullName evidence="3">RNA transcription, translation and transport factor protein</fullName>
    </recommendedName>
</protein>
<dbReference type="Pfam" id="PF10036">
    <property type="entry name" value="RLL"/>
    <property type="match status" value="2"/>
</dbReference>
<name>A0ABQ9HBL8_9NEOP</name>
<accession>A0ABQ9HBL8</accession>